<dbReference type="SUPFAM" id="SSF47005">
    <property type="entry name" value="Peripheral subunit-binding domain of 2-oxo acid dehydrogenase complex"/>
    <property type="match status" value="1"/>
</dbReference>
<dbReference type="EMBL" id="OB660544">
    <property type="protein sequence ID" value="CAD7225284.1"/>
    <property type="molecule type" value="Genomic_DNA"/>
</dbReference>
<accession>A0A7R8ZKX0</accession>
<dbReference type="InterPro" id="IPR011053">
    <property type="entry name" value="Single_hybrid_motif"/>
</dbReference>
<dbReference type="InterPro" id="IPR023213">
    <property type="entry name" value="CAT-like_dom_sf"/>
</dbReference>
<dbReference type="PANTHER" id="PTHR23151">
    <property type="entry name" value="DIHYDROLIPOAMIDE ACETYL/SUCCINYL-TRANSFERASE-RELATED"/>
    <property type="match status" value="1"/>
</dbReference>
<evidence type="ECO:0000256" key="5">
    <source>
        <dbReference type="SAM" id="MobiDB-lite"/>
    </source>
</evidence>
<dbReference type="GO" id="GO:0005739">
    <property type="term" value="C:mitochondrion"/>
    <property type="evidence" value="ECO:0007669"/>
    <property type="project" value="TreeGrafter"/>
</dbReference>
<sequence length="481" mass="52256">MRLLLFPRILLPGCFASSQYSGHVILGSAAGQSRRHGRCLHLSPIWNVKGMEIKMPSLSPTMAEGTIVKWLKQEGDPLTAGEVLCDIQTDKAVMSMETEEEGILAKIIVPENTKDVKVGTLIALMVEEGEDWKSVEVPTISTSKPPETSTAATPDKPVVPTGRKIMLGPGTRNLLDRYGLEPSKIPEPTGKFGNILREDVLKYIEKNKLEPISLADSAPPPGPPAMKEAAKHVASEAKKAEAKAQKSAPFVDIELTSMRKTIARRLSESKQGIPHAYSVVTCQLDAVMKLRQQMKDEGIDFVSINDFIVKAIAESLKRVPQLNCVWEKGELTYPRAIDVSVAVATPAGLITPIVKGAGLKSLPEIAKNVKDLAGRARAGKLKPDEFLGGTFTLSNLGMFGIYEFSAIINPPQCAILAVGGGRKEFIDDLENPTTMMSAQLSYDARAVTEEEAAMFLATFSETLRYPSLLITSSRRLSAFLE</sequence>
<dbReference type="InterPro" id="IPR001078">
    <property type="entry name" value="2-oxoacid_DH_actylTfrase"/>
</dbReference>
<dbReference type="Gene3D" id="4.10.320.10">
    <property type="entry name" value="E3-binding domain"/>
    <property type="match status" value="1"/>
</dbReference>
<dbReference type="FunFam" id="2.40.50.100:FF:000010">
    <property type="entry name" value="Acetyltransferase component of pyruvate dehydrogenase complex"/>
    <property type="match status" value="1"/>
</dbReference>
<keyword evidence="4" id="KW-0012">Acyltransferase</keyword>
<keyword evidence="3" id="KW-0809">Transit peptide</keyword>
<dbReference type="Gene3D" id="2.40.50.100">
    <property type="match status" value="1"/>
</dbReference>
<feature type="compositionally biased region" description="Polar residues" evidence="5">
    <location>
        <begin position="139"/>
        <end position="152"/>
    </location>
</feature>
<evidence type="ECO:0000256" key="3">
    <source>
        <dbReference type="ARBA" id="ARBA00022946"/>
    </source>
</evidence>
<evidence type="ECO:0000313" key="7">
    <source>
        <dbReference type="EMBL" id="CAD7225284.1"/>
    </source>
</evidence>
<dbReference type="PANTHER" id="PTHR23151:SF90">
    <property type="entry name" value="DIHYDROLIPOYLLYSINE-RESIDUE ACETYLTRANSFERASE COMPONENT OF PYRUVATE DEHYDROGENASE COMPLEX, MITOCHONDRIAL-RELATED"/>
    <property type="match status" value="1"/>
</dbReference>
<dbReference type="AlphaFoldDB" id="A0A7R8ZKX0"/>
<feature type="region of interest" description="Disordered" evidence="5">
    <location>
        <begin position="139"/>
        <end position="159"/>
    </location>
</feature>
<reference evidence="7" key="1">
    <citation type="submission" date="2020-11" db="EMBL/GenBank/DDBJ databases">
        <authorList>
            <person name="Tran Van P."/>
        </authorList>
    </citation>
    <scope>NUCLEOTIDE SEQUENCE</scope>
</reference>
<dbReference type="Pfam" id="PF00364">
    <property type="entry name" value="Biotin_lipoyl"/>
    <property type="match status" value="1"/>
</dbReference>
<evidence type="ECO:0000256" key="6">
    <source>
        <dbReference type="SAM" id="SignalP"/>
    </source>
</evidence>
<dbReference type="InterPro" id="IPR003016">
    <property type="entry name" value="2-oxoA_DH_lipoyl-BS"/>
</dbReference>
<dbReference type="InterPro" id="IPR000089">
    <property type="entry name" value="Biotin_lipoyl"/>
</dbReference>
<protein>
    <recommendedName>
        <fullName evidence="4">Dihydrolipoamide acetyltransferase component of pyruvate dehydrogenase complex</fullName>
        <ecNumber evidence="4">2.3.1.-</ecNumber>
    </recommendedName>
</protein>
<dbReference type="OrthoDB" id="537444at2759"/>
<dbReference type="GO" id="GO:0045254">
    <property type="term" value="C:pyruvate dehydrogenase complex"/>
    <property type="evidence" value="ECO:0007669"/>
    <property type="project" value="InterPro"/>
</dbReference>
<organism evidence="7">
    <name type="scientific">Cyprideis torosa</name>
    <dbReference type="NCBI Taxonomy" id="163714"/>
    <lineage>
        <taxon>Eukaryota</taxon>
        <taxon>Metazoa</taxon>
        <taxon>Ecdysozoa</taxon>
        <taxon>Arthropoda</taxon>
        <taxon>Crustacea</taxon>
        <taxon>Oligostraca</taxon>
        <taxon>Ostracoda</taxon>
        <taxon>Podocopa</taxon>
        <taxon>Podocopida</taxon>
        <taxon>Cytherocopina</taxon>
        <taxon>Cytheroidea</taxon>
        <taxon>Cytherideidae</taxon>
        <taxon>Cyprideis</taxon>
    </lineage>
</organism>
<evidence type="ECO:0000256" key="4">
    <source>
        <dbReference type="RuleBase" id="RU003423"/>
    </source>
</evidence>
<dbReference type="GO" id="GO:0006086">
    <property type="term" value="P:pyruvate decarboxylation to acetyl-CoA"/>
    <property type="evidence" value="ECO:0007669"/>
    <property type="project" value="InterPro"/>
</dbReference>
<name>A0A7R8ZKX0_9CRUS</name>
<feature type="chain" id="PRO_5043445117" description="Dihydrolipoamide acetyltransferase component of pyruvate dehydrogenase complex" evidence="6">
    <location>
        <begin position="17"/>
        <end position="481"/>
    </location>
</feature>
<dbReference type="Pfam" id="PF00198">
    <property type="entry name" value="2-oxoacid_dh"/>
    <property type="match status" value="1"/>
</dbReference>
<dbReference type="InterPro" id="IPR036625">
    <property type="entry name" value="E3-bd_dom_sf"/>
</dbReference>
<keyword evidence="6" id="KW-0732">Signal</keyword>
<gene>
    <name evidence="7" type="ORF">CTOB1V02_LOCUS3229</name>
</gene>
<dbReference type="CDD" id="cd06849">
    <property type="entry name" value="lipoyl_domain"/>
    <property type="match status" value="1"/>
</dbReference>
<evidence type="ECO:0000256" key="2">
    <source>
        <dbReference type="ARBA" id="ARBA00022823"/>
    </source>
</evidence>
<dbReference type="GO" id="GO:0016746">
    <property type="term" value="F:acyltransferase activity"/>
    <property type="evidence" value="ECO:0007669"/>
    <property type="project" value="UniProtKB-KW"/>
</dbReference>
<evidence type="ECO:0000256" key="1">
    <source>
        <dbReference type="ARBA" id="ARBA00007317"/>
    </source>
</evidence>
<dbReference type="InterPro" id="IPR045257">
    <property type="entry name" value="E2/Pdx1"/>
</dbReference>
<dbReference type="SUPFAM" id="SSF51230">
    <property type="entry name" value="Single hybrid motif"/>
    <property type="match status" value="1"/>
</dbReference>
<dbReference type="Gene3D" id="3.30.559.10">
    <property type="entry name" value="Chloramphenicol acetyltransferase-like domain"/>
    <property type="match status" value="1"/>
</dbReference>
<dbReference type="SUPFAM" id="SSF52777">
    <property type="entry name" value="CoA-dependent acyltransferases"/>
    <property type="match status" value="1"/>
</dbReference>
<keyword evidence="4" id="KW-0808">Transferase</keyword>
<feature type="signal peptide" evidence="6">
    <location>
        <begin position="1"/>
        <end position="16"/>
    </location>
</feature>
<dbReference type="PROSITE" id="PS50968">
    <property type="entry name" value="BIOTINYL_LIPOYL"/>
    <property type="match status" value="1"/>
</dbReference>
<comment type="similarity">
    <text evidence="1 4">Belongs to the 2-oxoacid dehydrogenase family.</text>
</comment>
<keyword evidence="2 4" id="KW-0450">Lipoyl</keyword>
<proteinExistence type="inferred from homology"/>
<dbReference type="EC" id="2.3.1.-" evidence="4"/>
<comment type="cofactor">
    <cofactor evidence="4">
        <name>(R)-lipoate</name>
        <dbReference type="ChEBI" id="CHEBI:83088"/>
    </cofactor>
</comment>
<dbReference type="PROSITE" id="PS00189">
    <property type="entry name" value="LIPOYL"/>
    <property type="match status" value="1"/>
</dbReference>